<name>A0A7C4U6G9_UNCW3</name>
<proteinExistence type="predicted"/>
<feature type="region of interest" description="Disordered" evidence="5">
    <location>
        <begin position="219"/>
        <end position="261"/>
    </location>
</feature>
<dbReference type="InterPro" id="IPR011990">
    <property type="entry name" value="TPR-like_helical_dom_sf"/>
</dbReference>
<keyword evidence="2 3" id="KW-0802">TPR repeat</keyword>
<evidence type="ECO:0000256" key="1">
    <source>
        <dbReference type="ARBA" id="ARBA00022737"/>
    </source>
</evidence>
<dbReference type="Pfam" id="PF13428">
    <property type="entry name" value="TPR_14"/>
    <property type="match status" value="1"/>
</dbReference>
<feature type="repeat" description="TPR" evidence="3">
    <location>
        <begin position="53"/>
        <end position="86"/>
    </location>
</feature>
<dbReference type="EMBL" id="DTHG01000017">
    <property type="protein sequence ID" value="HGW91177.1"/>
    <property type="molecule type" value="Genomic_DNA"/>
</dbReference>
<dbReference type="PANTHER" id="PTHR45586">
    <property type="entry name" value="TPR REPEAT-CONTAINING PROTEIN PA4667"/>
    <property type="match status" value="1"/>
</dbReference>
<feature type="compositionally biased region" description="Basic and acidic residues" evidence="5">
    <location>
        <begin position="371"/>
        <end position="395"/>
    </location>
</feature>
<feature type="compositionally biased region" description="Basic and acidic residues" evidence="5">
    <location>
        <begin position="219"/>
        <end position="235"/>
    </location>
</feature>
<dbReference type="PROSITE" id="PS50005">
    <property type="entry name" value="TPR"/>
    <property type="match status" value="3"/>
</dbReference>
<keyword evidence="4" id="KW-0175">Coiled coil</keyword>
<feature type="coiled-coil region" evidence="4">
    <location>
        <begin position="120"/>
        <end position="147"/>
    </location>
</feature>
<reference evidence="6" key="1">
    <citation type="journal article" date="2020" name="mSystems">
        <title>Genome- and Community-Level Interaction Insights into Carbon Utilization and Element Cycling Functions of Hydrothermarchaeota in Hydrothermal Sediment.</title>
        <authorList>
            <person name="Zhou Z."/>
            <person name="Liu Y."/>
            <person name="Xu W."/>
            <person name="Pan J."/>
            <person name="Luo Z.H."/>
            <person name="Li M."/>
        </authorList>
    </citation>
    <scope>NUCLEOTIDE SEQUENCE [LARGE SCALE GENOMIC DNA]</scope>
    <source>
        <strain evidence="6">SpSt-780</strain>
    </source>
</reference>
<feature type="repeat" description="TPR" evidence="3">
    <location>
        <begin position="87"/>
        <end position="120"/>
    </location>
</feature>
<evidence type="ECO:0000256" key="4">
    <source>
        <dbReference type="SAM" id="Coils"/>
    </source>
</evidence>
<dbReference type="AlphaFoldDB" id="A0A7C4U6G9"/>
<dbReference type="InterPro" id="IPR051012">
    <property type="entry name" value="CellSynth/LPSAsmb/PSIAsmb"/>
</dbReference>
<comment type="caution">
    <text evidence="6">The sequence shown here is derived from an EMBL/GenBank/DDBJ whole genome shotgun (WGS) entry which is preliminary data.</text>
</comment>
<evidence type="ECO:0000313" key="6">
    <source>
        <dbReference type="EMBL" id="HGW91177.1"/>
    </source>
</evidence>
<dbReference type="InterPro" id="IPR019734">
    <property type="entry name" value="TPR_rpt"/>
</dbReference>
<gene>
    <name evidence="6" type="ORF">ENV67_01370</name>
</gene>
<evidence type="ECO:0000256" key="3">
    <source>
        <dbReference type="PROSITE-ProRule" id="PRU00339"/>
    </source>
</evidence>
<organism evidence="6">
    <name type="scientific">candidate division WOR-3 bacterium</name>
    <dbReference type="NCBI Taxonomy" id="2052148"/>
    <lineage>
        <taxon>Bacteria</taxon>
        <taxon>Bacteria division WOR-3</taxon>
    </lineage>
</organism>
<keyword evidence="1" id="KW-0677">Repeat</keyword>
<dbReference type="Pfam" id="PF13181">
    <property type="entry name" value="TPR_8"/>
    <property type="match status" value="1"/>
</dbReference>
<accession>A0A7C4U6G9</accession>
<feature type="region of interest" description="Disordered" evidence="5">
    <location>
        <begin position="343"/>
        <end position="395"/>
    </location>
</feature>
<dbReference type="SMART" id="SM00028">
    <property type="entry name" value="TPR"/>
    <property type="match status" value="4"/>
</dbReference>
<evidence type="ECO:0000256" key="2">
    <source>
        <dbReference type="ARBA" id="ARBA00022803"/>
    </source>
</evidence>
<feature type="repeat" description="TPR" evidence="3">
    <location>
        <begin position="267"/>
        <end position="300"/>
    </location>
</feature>
<evidence type="ECO:0000256" key="5">
    <source>
        <dbReference type="SAM" id="MobiDB-lite"/>
    </source>
</evidence>
<protein>
    <submittedName>
        <fullName evidence="6">Tetratricopeptide repeat protein</fullName>
    </submittedName>
</protein>
<dbReference type="PANTHER" id="PTHR45586:SF1">
    <property type="entry name" value="LIPOPOLYSACCHARIDE ASSEMBLY PROTEIN B"/>
    <property type="match status" value="1"/>
</dbReference>
<sequence length="395" mass="46353">MMDEILSKLKERYERDPDSLIFAQYADYLRKSGEIEEAIKILEKGIQKHPNYATGYLILGRCYKDKELYEPALAQLEKAYELDHQNILSLRELADLHLKLNNIDNAIKYFENLLNLDPLDDETRKKLNELKKKKEEMEKETEVKISEMSKKDFFSYFDETEITEKKEEEKEAFIEEIQEVEPIIPEKKEEQPAETPIIEEEKIEEKTETPIIEEIETPKIEEKLEEEKPPIIEEKIIEEEVELKTPEMEERKEEVKPEEKPISTLEPRYTIELANIYFKFGFKEKGINVLEKILEIEPDNKDAKSMLMDAKGISVLEEIKEKKAPVEESIPPETDILTQIGKERPKLEGGEEEVNILGSIEKEEAELEKETEEKKEEKKDEKPKTLKDIFGEGED</sequence>
<dbReference type="Gene3D" id="1.25.40.10">
    <property type="entry name" value="Tetratricopeptide repeat domain"/>
    <property type="match status" value="1"/>
</dbReference>
<feature type="compositionally biased region" description="Basic and acidic residues" evidence="5">
    <location>
        <begin position="242"/>
        <end position="261"/>
    </location>
</feature>
<dbReference type="SUPFAM" id="SSF48452">
    <property type="entry name" value="TPR-like"/>
    <property type="match status" value="1"/>
</dbReference>